<evidence type="ECO:0000313" key="2">
    <source>
        <dbReference type="Proteomes" id="UP000550707"/>
    </source>
</evidence>
<dbReference type="AlphaFoldDB" id="A0A7J8BN65"/>
<dbReference type="EMBL" id="JACASF010000023">
    <property type="protein sequence ID" value="KAF6399866.1"/>
    <property type="molecule type" value="Genomic_DNA"/>
</dbReference>
<accession>A0A7J8BN65</accession>
<dbReference type="Proteomes" id="UP000550707">
    <property type="component" value="Unassembled WGS sequence"/>
</dbReference>
<gene>
    <name evidence="1" type="ORF">HJG59_010135</name>
</gene>
<organism evidence="1 2">
    <name type="scientific">Molossus molossus</name>
    <name type="common">Pallas' mastiff bat</name>
    <name type="synonym">Vespertilio molossus</name>
    <dbReference type="NCBI Taxonomy" id="27622"/>
    <lineage>
        <taxon>Eukaryota</taxon>
        <taxon>Metazoa</taxon>
        <taxon>Chordata</taxon>
        <taxon>Craniata</taxon>
        <taxon>Vertebrata</taxon>
        <taxon>Euteleostomi</taxon>
        <taxon>Mammalia</taxon>
        <taxon>Eutheria</taxon>
        <taxon>Laurasiatheria</taxon>
        <taxon>Chiroptera</taxon>
        <taxon>Yangochiroptera</taxon>
        <taxon>Molossidae</taxon>
        <taxon>Molossus</taxon>
    </lineage>
</organism>
<reference evidence="1 2" key="1">
    <citation type="journal article" date="2020" name="Nature">
        <title>Six reference-quality genomes reveal evolution of bat adaptations.</title>
        <authorList>
            <person name="Jebb D."/>
            <person name="Huang Z."/>
            <person name="Pippel M."/>
            <person name="Hughes G.M."/>
            <person name="Lavrichenko K."/>
            <person name="Devanna P."/>
            <person name="Winkler S."/>
            <person name="Jermiin L.S."/>
            <person name="Skirmuntt E.C."/>
            <person name="Katzourakis A."/>
            <person name="Burkitt-Gray L."/>
            <person name="Ray D.A."/>
            <person name="Sullivan K.A.M."/>
            <person name="Roscito J.G."/>
            <person name="Kirilenko B.M."/>
            <person name="Davalos L.M."/>
            <person name="Corthals A.P."/>
            <person name="Power M.L."/>
            <person name="Jones G."/>
            <person name="Ransome R.D."/>
            <person name="Dechmann D.K.N."/>
            <person name="Locatelli A.G."/>
            <person name="Puechmaille S.J."/>
            <person name="Fedrigo O."/>
            <person name="Jarvis E.D."/>
            <person name="Hiller M."/>
            <person name="Vernes S.C."/>
            <person name="Myers E.W."/>
            <person name="Teeling E.C."/>
        </authorList>
    </citation>
    <scope>NUCLEOTIDE SEQUENCE [LARGE SCALE GENOMIC DNA]</scope>
    <source>
        <strain evidence="1">MMolMol1</strain>
        <tissue evidence="1">Muscle</tissue>
    </source>
</reference>
<protein>
    <submittedName>
        <fullName evidence="1">Uncharacterized protein</fullName>
    </submittedName>
</protein>
<proteinExistence type="predicted"/>
<evidence type="ECO:0000313" key="1">
    <source>
        <dbReference type="EMBL" id="KAF6399866.1"/>
    </source>
</evidence>
<keyword evidence="2" id="KW-1185">Reference proteome</keyword>
<name>A0A7J8BN65_MOLMO</name>
<dbReference type="InParanoid" id="A0A7J8BN65"/>
<sequence>MLRITLESRISSPRGARSAQAWGQVGDCHSPRVVGESLRAGCAAHAMSVIQTWGPASCTLLKETGREQPQDADHPLVRIMVPKFSQVAVFPLTPSAIANAPMGRKVKCPHGQSFFTWEVPKRPKS</sequence>
<comment type="caution">
    <text evidence="1">The sequence shown here is derived from an EMBL/GenBank/DDBJ whole genome shotgun (WGS) entry which is preliminary data.</text>
</comment>